<dbReference type="Pfam" id="PF01381">
    <property type="entry name" value="HTH_3"/>
    <property type="match status" value="1"/>
</dbReference>
<dbReference type="GO" id="GO:0003700">
    <property type="term" value="F:DNA-binding transcription factor activity"/>
    <property type="evidence" value="ECO:0007669"/>
    <property type="project" value="TreeGrafter"/>
</dbReference>
<reference evidence="3 4" key="1">
    <citation type="submission" date="2018-03" db="EMBL/GenBank/DDBJ databases">
        <title>Draft Genome Sequences of the Obligatory Marine Myxobacteria Enhygromyxa salina SWB005.</title>
        <authorList>
            <person name="Poehlein A."/>
            <person name="Moghaddam J.A."/>
            <person name="Harms H."/>
            <person name="Alanjari M."/>
            <person name="Koenig G.M."/>
            <person name="Daniel R."/>
            <person name="Schaeberle T.F."/>
        </authorList>
    </citation>
    <scope>NUCLEOTIDE SEQUENCE [LARGE SCALE GENOMIC DNA]</scope>
    <source>
        <strain evidence="3 4">SWB005</strain>
    </source>
</reference>
<dbReference type="InterPro" id="IPR010982">
    <property type="entry name" value="Lambda_DNA-bd_dom_sf"/>
</dbReference>
<keyword evidence="1" id="KW-0238">DNA-binding</keyword>
<evidence type="ECO:0000313" key="3">
    <source>
        <dbReference type="EMBL" id="PRP97664.1"/>
    </source>
</evidence>
<dbReference type="PANTHER" id="PTHR46797">
    <property type="entry name" value="HTH-TYPE TRANSCRIPTIONAL REGULATOR"/>
    <property type="match status" value="1"/>
</dbReference>
<dbReference type="PROSITE" id="PS50943">
    <property type="entry name" value="HTH_CROC1"/>
    <property type="match status" value="1"/>
</dbReference>
<name>A0A2S9XXU6_9BACT</name>
<dbReference type="GO" id="GO:0005829">
    <property type="term" value="C:cytosol"/>
    <property type="evidence" value="ECO:0007669"/>
    <property type="project" value="TreeGrafter"/>
</dbReference>
<dbReference type="AlphaFoldDB" id="A0A2S9XXU6"/>
<dbReference type="CDD" id="cd00093">
    <property type="entry name" value="HTH_XRE"/>
    <property type="match status" value="1"/>
</dbReference>
<organism evidence="3 4">
    <name type="scientific">Enhygromyxa salina</name>
    <dbReference type="NCBI Taxonomy" id="215803"/>
    <lineage>
        <taxon>Bacteria</taxon>
        <taxon>Pseudomonadati</taxon>
        <taxon>Myxococcota</taxon>
        <taxon>Polyangia</taxon>
        <taxon>Nannocystales</taxon>
        <taxon>Nannocystaceae</taxon>
        <taxon>Enhygromyxa</taxon>
    </lineage>
</organism>
<dbReference type="SUPFAM" id="SSF47413">
    <property type="entry name" value="lambda repressor-like DNA-binding domains"/>
    <property type="match status" value="1"/>
</dbReference>
<keyword evidence="4" id="KW-1185">Reference proteome</keyword>
<comment type="caution">
    <text evidence="3">The sequence shown here is derived from an EMBL/GenBank/DDBJ whole genome shotgun (WGS) entry which is preliminary data.</text>
</comment>
<accession>A0A2S9XXU6</accession>
<dbReference type="InterPro" id="IPR050807">
    <property type="entry name" value="TransReg_Diox_bact_type"/>
</dbReference>
<dbReference type="Proteomes" id="UP000237968">
    <property type="component" value="Unassembled WGS sequence"/>
</dbReference>
<dbReference type="SMART" id="SM00530">
    <property type="entry name" value="HTH_XRE"/>
    <property type="match status" value="1"/>
</dbReference>
<feature type="domain" description="HTH cro/C1-type" evidence="2">
    <location>
        <begin position="19"/>
        <end position="73"/>
    </location>
</feature>
<evidence type="ECO:0000313" key="4">
    <source>
        <dbReference type="Proteomes" id="UP000237968"/>
    </source>
</evidence>
<evidence type="ECO:0000259" key="2">
    <source>
        <dbReference type="PROSITE" id="PS50943"/>
    </source>
</evidence>
<protein>
    <submittedName>
        <fullName evidence="3">Anaerobic benzoate catabolism transcriptional regulator</fullName>
    </submittedName>
</protein>
<dbReference type="InterPro" id="IPR001387">
    <property type="entry name" value="Cro/C1-type_HTH"/>
</dbReference>
<gene>
    <name evidence="3" type="ORF">ENSA5_31710</name>
</gene>
<dbReference type="Gene3D" id="1.10.260.40">
    <property type="entry name" value="lambda repressor-like DNA-binding domains"/>
    <property type="match status" value="1"/>
</dbReference>
<dbReference type="GO" id="GO:0003677">
    <property type="term" value="F:DNA binding"/>
    <property type="evidence" value="ECO:0007669"/>
    <property type="project" value="UniProtKB-KW"/>
</dbReference>
<dbReference type="PANTHER" id="PTHR46797:SF1">
    <property type="entry name" value="METHYLPHOSPHONATE SYNTHASE"/>
    <property type="match status" value="1"/>
</dbReference>
<sequence length="111" mass="11734">MTESDPVGMLTHDELGERIRRQRCSLGLTQGQLAERAGVSKETVGRLEQAVGAPTLDTVFKVARALGKTGSALLATCASDEVFALVGGLPAREQEIACVMLRALSAHVSTR</sequence>
<dbReference type="OrthoDB" id="5358987at2"/>
<proteinExistence type="predicted"/>
<dbReference type="EMBL" id="PVNK01000149">
    <property type="protein sequence ID" value="PRP97664.1"/>
    <property type="molecule type" value="Genomic_DNA"/>
</dbReference>
<evidence type="ECO:0000256" key="1">
    <source>
        <dbReference type="ARBA" id="ARBA00023125"/>
    </source>
</evidence>